<evidence type="ECO:0000256" key="2">
    <source>
        <dbReference type="SAM" id="Phobius"/>
    </source>
</evidence>
<dbReference type="EMBL" id="AWFH01000061">
    <property type="protein sequence ID" value="KCZ58262.1"/>
    <property type="molecule type" value="Genomic_DNA"/>
</dbReference>
<evidence type="ECO:0000313" key="5">
    <source>
        <dbReference type="Proteomes" id="UP000024547"/>
    </source>
</evidence>
<dbReference type="STRING" id="1280948.HY36_10400"/>
<organism evidence="4 5">
    <name type="scientific">Hyphomonas atlantica</name>
    <dbReference type="NCBI Taxonomy" id="1280948"/>
    <lineage>
        <taxon>Bacteria</taxon>
        <taxon>Pseudomonadati</taxon>
        <taxon>Pseudomonadota</taxon>
        <taxon>Alphaproteobacteria</taxon>
        <taxon>Hyphomonadales</taxon>
        <taxon>Hyphomonadaceae</taxon>
        <taxon>Hyphomonas</taxon>
    </lineage>
</organism>
<accession>A0A059DXV5</accession>
<feature type="transmembrane region" description="Helical" evidence="2">
    <location>
        <begin position="280"/>
        <end position="303"/>
    </location>
</feature>
<name>A0A059DXV5_9PROT</name>
<keyword evidence="2" id="KW-0472">Membrane</keyword>
<gene>
    <name evidence="3" type="ORF">DCG65_07345</name>
    <name evidence="4" type="ORF">HY36_10400</name>
</gene>
<evidence type="ECO:0000313" key="6">
    <source>
        <dbReference type="Proteomes" id="UP000259173"/>
    </source>
</evidence>
<feature type="transmembrane region" description="Helical" evidence="2">
    <location>
        <begin position="380"/>
        <end position="401"/>
    </location>
</feature>
<evidence type="ECO:0000313" key="3">
    <source>
        <dbReference type="EMBL" id="HAE94359.1"/>
    </source>
</evidence>
<feature type="region of interest" description="Disordered" evidence="1">
    <location>
        <begin position="587"/>
        <end position="618"/>
    </location>
</feature>
<dbReference type="PATRIC" id="fig|1280948.3.peg.3205"/>
<keyword evidence="2" id="KW-1133">Transmembrane helix</keyword>
<feature type="transmembrane region" description="Helical" evidence="2">
    <location>
        <begin position="20"/>
        <end position="43"/>
    </location>
</feature>
<reference evidence="3 6" key="2">
    <citation type="journal article" date="2018" name="Nat. Biotechnol.">
        <title>A standardized bacterial taxonomy based on genome phylogeny substantially revises the tree of life.</title>
        <authorList>
            <person name="Parks D.H."/>
            <person name="Chuvochina M."/>
            <person name="Waite D.W."/>
            <person name="Rinke C."/>
            <person name="Skarshewski A."/>
            <person name="Chaumeil P.A."/>
            <person name="Hugenholtz P."/>
        </authorList>
    </citation>
    <scope>NUCLEOTIDE SEQUENCE [LARGE SCALE GENOMIC DNA]</scope>
    <source>
        <strain evidence="3">UBA8557</strain>
    </source>
</reference>
<keyword evidence="2" id="KW-0812">Transmembrane</keyword>
<dbReference type="EMBL" id="DMBR01000221">
    <property type="protein sequence ID" value="HAE94359.1"/>
    <property type="molecule type" value="Genomic_DNA"/>
</dbReference>
<proteinExistence type="predicted"/>
<evidence type="ECO:0000313" key="4">
    <source>
        <dbReference type="EMBL" id="KCZ58262.1"/>
    </source>
</evidence>
<feature type="transmembrane region" description="Helical" evidence="2">
    <location>
        <begin position="55"/>
        <end position="75"/>
    </location>
</feature>
<sequence length="618" mass="66549">MSLGANMKTRRRSDNFRNPFVVSGLLRLARAVIVFLVGLFVLFQALGAFSNDNMPLMMLSGFAASVLILSGLTGLKQAVDRLTGFEPDPRSPADLAVRSQGGKAVASIGKAQRYSPGELSELLDVGSPPEGSIQAGLLGRLAELFLPGLRFSPPEIRLLIEYIFACLIGTLIVLGLALFFVAASNTVGLEMTGNTKSMFWWVLATVLLARWRMFVRSSTLTMQLAQMRNASPGTLRGLIFFLALLAIGGVLVSSLDYAALGVDPASANALMRTSDASVPQGLVMLILVLAAALSGVAVFFWFVRMARLRSLSGELDEGVTQIRFQRDGVGNSRQFAEAMITATQDLYPNQAIRIYNTGPRVYAETQPQLQKAPIAKYVPFLAEGCGNILLLVAALALAFRIPEVEGLESLSAVLQAGNEPSDEAIVNGWRDLGAIGPWILVFLIFGGFGKWFIGLSEVFLGETNFRSLFFRAEMTGTETSVTQAIGNASFDTMKTEIDIPFTNGVVEGSAVLVHSCAFARPNKNGLMGPRSILEFGSDTDELKEIVATAVKSLDDLKFMPQLQRRDAAAVQDVVSINTQYAKAVQHGAETPNVLGMKSNTPQQVSHDKDTSSGSDEES</sequence>
<feature type="transmembrane region" description="Helical" evidence="2">
    <location>
        <begin position="198"/>
        <end position="215"/>
    </location>
</feature>
<reference evidence="4 5" key="1">
    <citation type="journal article" date="2014" name="Antonie Van Leeuwenhoek">
        <title>Hyphomonas beringensis sp. nov. and Hyphomonas chukchiensis sp. nov., isolated from surface seawater of the Bering Sea and Chukchi Sea.</title>
        <authorList>
            <person name="Li C."/>
            <person name="Lai Q."/>
            <person name="Li G."/>
            <person name="Dong C."/>
            <person name="Wang J."/>
            <person name="Liao Y."/>
            <person name="Shao Z."/>
        </authorList>
    </citation>
    <scope>NUCLEOTIDE SEQUENCE [LARGE SCALE GENOMIC DNA]</scope>
    <source>
        <strain evidence="4 5">22II1-22F38</strain>
    </source>
</reference>
<dbReference type="Proteomes" id="UP000024547">
    <property type="component" value="Unassembled WGS sequence"/>
</dbReference>
<keyword evidence="5" id="KW-1185">Reference proteome</keyword>
<evidence type="ECO:0000256" key="1">
    <source>
        <dbReference type="SAM" id="MobiDB-lite"/>
    </source>
</evidence>
<dbReference type="AlphaFoldDB" id="A0A059DXV5"/>
<protein>
    <submittedName>
        <fullName evidence="4">Uncharacterized protein</fullName>
    </submittedName>
</protein>
<feature type="transmembrane region" description="Helical" evidence="2">
    <location>
        <begin position="235"/>
        <end position="260"/>
    </location>
</feature>
<comment type="caution">
    <text evidence="4">The sequence shown here is derived from an EMBL/GenBank/DDBJ whole genome shotgun (WGS) entry which is preliminary data.</text>
</comment>
<feature type="transmembrane region" description="Helical" evidence="2">
    <location>
        <begin position="159"/>
        <end position="183"/>
    </location>
</feature>
<dbReference type="Proteomes" id="UP000259173">
    <property type="component" value="Unassembled WGS sequence"/>
</dbReference>
<feature type="transmembrane region" description="Helical" evidence="2">
    <location>
        <begin position="438"/>
        <end position="460"/>
    </location>
</feature>